<evidence type="ECO:0000313" key="3">
    <source>
        <dbReference type="Proteomes" id="UP001156870"/>
    </source>
</evidence>
<proteinExistence type="predicted"/>
<dbReference type="PANTHER" id="PTHR30399">
    <property type="entry name" value="UNCHARACTERIZED PROTEIN YGJP"/>
    <property type="match status" value="1"/>
</dbReference>
<dbReference type="AlphaFoldDB" id="A0AA37WNB8"/>
<dbReference type="InterPro" id="IPR053136">
    <property type="entry name" value="UTP_pyrophosphatase-like"/>
</dbReference>
<feature type="domain" description="YgjP-like metallopeptidase" evidence="1">
    <location>
        <begin position="50"/>
        <end position="264"/>
    </location>
</feature>
<reference evidence="2 3" key="1">
    <citation type="journal article" date="2014" name="Int. J. Syst. Evol. Microbiol.">
        <title>Complete genome sequence of Corynebacterium casei LMG S-19264T (=DSM 44701T), isolated from a smear-ripened cheese.</title>
        <authorList>
            <consortium name="US DOE Joint Genome Institute (JGI-PGF)"/>
            <person name="Walter F."/>
            <person name="Albersmeier A."/>
            <person name="Kalinowski J."/>
            <person name="Ruckert C."/>
        </authorList>
    </citation>
    <scope>NUCLEOTIDE SEQUENCE [LARGE SCALE GENOMIC DNA]</scope>
    <source>
        <strain evidence="2 3">NBRC 110095</strain>
    </source>
</reference>
<evidence type="ECO:0000259" key="1">
    <source>
        <dbReference type="Pfam" id="PF01863"/>
    </source>
</evidence>
<gene>
    <name evidence="2" type="ORF">GCM10007877_05310</name>
</gene>
<name>A0AA37WNB8_9GAMM</name>
<dbReference type="Proteomes" id="UP001156870">
    <property type="component" value="Unassembled WGS sequence"/>
</dbReference>
<accession>A0AA37WNB8</accession>
<keyword evidence="3" id="KW-1185">Reference proteome</keyword>
<dbReference type="EMBL" id="BSPD01000020">
    <property type="protein sequence ID" value="GLS24817.1"/>
    <property type="molecule type" value="Genomic_DNA"/>
</dbReference>
<dbReference type="Gene3D" id="3.30.2010.10">
    <property type="entry name" value="Metalloproteases ('zincins'), catalytic domain"/>
    <property type="match status" value="1"/>
</dbReference>
<dbReference type="Pfam" id="PF01863">
    <property type="entry name" value="YgjP-like"/>
    <property type="match status" value="1"/>
</dbReference>
<dbReference type="InterPro" id="IPR002725">
    <property type="entry name" value="YgjP-like_metallopeptidase"/>
</dbReference>
<comment type="caution">
    <text evidence="2">The sequence shown here is derived from an EMBL/GenBank/DDBJ whole genome shotgun (WGS) entry which is preliminary data.</text>
</comment>
<dbReference type="PANTHER" id="PTHR30399:SF1">
    <property type="entry name" value="UTP PYROPHOSPHATASE"/>
    <property type="match status" value="1"/>
</dbReference>
<dbReference type="RefSeq" id="WP_232592359.1">
    <property type="nucleotide sequence ID" value="NZ_BSPD01000020.1"/>
</dbReference>
<sequence>MANSSRHVNSVSVVLASKPTPRQAQDVALLSNDGAEIDFCYRLRRSAKRKTLEIRVSDGQVTVAAPTLAPLKSIDAFVQSRRHWVLSKLCEQRSALNVIQARGFEAGAQWPYCGEMLTLAIECEPQKKVGSGVIREGSTLHIYLSGRSQKPHDEQVVDRLTQWYKQEASVVLAEKSRDMAHRLGLASILGNIKIRQTKTRWGHCTSKGDLQFNWLIMLAPEPVIDYLVAHEVCHLRHFNHSRAFWTLVESVCPEFRQHRQWLKLHGPGLRIQVPAR</sequence>
<organism evidence="2 3">
    <name type="scientific">Marinibactrum halimedae</name>
    <dbReference type="NCBI Taxonomy" id="1444977"/>
    <lineage>
        <taxon>Bacteria</taxon>
        <taxon>Pseudomonadati</taxon>
        <taxon>Pseudomonadota</taxon>
        <taxon>Gammaproteobacteria</taxon>
        <taxon>Cellvibrionales</taxon>
        <taxon>Cellvibrionaceae</taxon>
        <taxon>Marinibactrum</taxon>
    </lineage>
</organism>
<evidence type="ECO:0000313" key="2">
    <source>
        <dbReference type="EMBL" id="GLS24817.1"/>
    </source>
</evidence>
<dbReference type="CDD" id="cd07344">
    <property type="entry name" value="M48_yhfN_like"/>
    <property type="match status" value="1"/>
</dbReference>
<protein>
    <recommendedName>
        <fullName evidence="1">YgjP-like metallopeptidase domain-containing protein</fullName>
    </recommendedName>
</protein>